<name>A0AA35L339_9SAUR</name>
<dbReference type="AlphaFoldDB" id="A0AA35L339"/>
<gene>
    <name evidence="2" type="ORF">PODLI_1B036410</name>
</gene>
<evidence type="ECO:0000313" key="2">
    <source>
        <dbReference type="EMBL" id="CAI5788970.1"/>
    </source>
</evidence>
<feature type="region of interest" description="Disordered" evidence="1">
    <location>
        <begin position="58"/>
        <end position="114"/>
    </location>
</feature>
<accession>A0AA35L339</accession>
<evidence type="ECO:0000256" key="1">
    <source>
        <dbReference type="SAM" id="MobiDB-lite"/>
    </source>
</evidence>
<protein>
    <submittedName>
        <fullName evidence="2">Uncharacterized protein</fullName>
    </submittedName>
</protein>
<dbReference type="Proteomes" id="UP001178461">
    <property type="component" value="Chromosome 12"/>
</dbReference>
<reference evidence="2" key="1">
    <citation type="submission" date="2022-12" db="EMBL/GenBank/DDBJ databases">
        <authorList>
            <person name="Alioto T."/>
            <person name="Alioto T."/>
            <person name="Gomez Garrido J."/>
        </authorList>
    </citation>
    <scope>NUCLEOTIDE SEQUENCE</scope>
</reference>
<organism evidence="2 3">
    <name type="scientific">Podarcis lilfordi</name>
    <name type="common">Lilford's wall lizard</name>
    <dbReference type="NCBI Taxonomy" id="74358"/>
    <lineage>
        <taxon>Eukaryota</taxon>
        <taxon>Metazoa</taxon>
        <taxon>Chordata</taxon>
        <taxon>Craniata</taxon>
        <taxon>Vertebrata</taxon>
        <taxon>Euteleostomi</taxon>
        <taxon>Lepidosauria</taxon>
        <taxon>Squamata</taxon>
        <taxon>Bifurcata</taxon>
        <taxon>Unidentata</taxon>
        <taxon>Episquamata</taxon>
        <taxon>Laterata</taxon>
        <taxon>Lacertibaenia</taxon>
        <taxon>Lacertidae</taxon>
        <taxon>Podarcis</taxon>
    </lineage>
</organism>
<dbReference type="EMBL" id="OX395137">
    <property type="protein sequence ID" value="CAI5788970.1"/>
    <property type="molecule type" value="Genomic_DNA"/>
</dbReference>
<evidence type="ECO:0000313" key="3">
    <source>
        <dbReference type="Proteomes" id="UP001178461"/>
    </source>
</evidence>
<proteinExistence type="predicted"/>
<sequence length="151" mass="16330">MLGESAVEGAALRQKLLLSGVPVASSRSRPTFCPQSQRELRAQGFTLVSREETRGVARSATQLISASGRPAGDSSPGENWENNARGLRPLLQHSHEKRTRTSPKLQGDAQLNFPPVKGKEATRLHFSAMLAIVGEFRKGATANLPLEGIFQ</sequence>
<keyword evidence="3" id="KW-1185">Reference proteome</keyword>